<dbReference type="GO" id="GO:0005685">
    <property type="term" value="C:U1 snRNP"/>
    <property type="evidence" value="ECO:0000318"/>
    <property type="project" value="GO_Central"/>
</dbReference>
<dbReference type="KEGG" id="smo:SELMODRAFT_149618"/>
<dbReference type="InterPro" id="IPR004882">
    <property type="entry name" value="Luc7-rel"/>
</dbReference>
<dbReference type="AlphaFoldDB" id="D8RSX6"/>
<comment type="similarity">
    <text evidence="1">Belongs to the Luc7 family.</text>
</comment>
<dbReference type="OrthoDB" id="10266921at2759"/>
<dbReference type="STRING" id="88036.D8RSX6"/>
<gene>
    <name evidence="2" type="ORF">SELMODRAFT_149618</name>
</gene>
<proteinExistence type="inferred from homology"/>
<dbReference type="InParanoid" id="D8RSX6"/>
<sequence>MDPKALLDELMGKDRDLPLGQKRQSRLRFDDAQVCHYHLVSFCPHDLFPNTKSDLGPCGKVHDDALREPFRKSNKVAQYEMEFLRYLERLISDLERKIRRCYERLEKEVPVMEQNKGGTEKISAISLEVQALLKRAEKEGEEGMVDQAQATMEKVEILNREKELIMRAIMPEYGTILEKEKRMQVCEICGAMQASTDTEKRLASHLEGRQHVGYLKIRNTLEELRRKR</sequence>
<dbReference type="HOGENOM" id="CLU_030397_0_0_1"/>
<evidence type="ECO:0000256" key="1">
    <source>
        <dbReference type="ARBA" id="ARBA00005655"/>
    </source>
</evidence>
<dbReference type="Proteomes" id="UP000001514">
    <property type="component" value="Unassembled WGS sequence"/>
</dbReference>
<dbReference type="GO" id="GO:0003729">
    <property type="term" value="F:mRNA binding"/>
    <property type="evidence" value="ECO:0000318"/>
    <property type="project" value="GO_Central"/>
</dbReference>
<protein>
    <submittedName>
        <fullName evidence="2">Uncharacterized protein</fullName>
    </submittedName>
</protein>
<name>D8RSX6_SELML</name>
<dbReference type="GO" id="GO:0071004">
    <property type="term" value="C:U2-type prespliceosome"/>
    <property type="evidence" value="ECO:0000318"/>
    <property type="project" value="GO_Central"/>
</dbReference>
<dbReference type="OMA" id="MLTEHIN"/>
<feature type="non-terminal residue" evidence="2">
    <location>
        <position position="228"/>
    </location>
</feature>
<dbReference type="EMBL" id="GL377589">
    <property type="protein sequence ID" value="EFJ24580.1"/>
    <property type="molecule type" value="Genomic_DNA"/>
</dbReference>
<dbReference type="GO" id="GO:0006376">
    <property type="term" value="P:mRNA splice site recognition"/>
    <property type="evidence" value="ECO:0000318"/>
    <property type="project" value="GO_Central"/>
</dbReference>
<accession>D8RSX6</accession>
<organism evidence="3">
    <name type="scientific">Selaginella moellendorffii</name>
    <name type="common">Spikemoss</name>
    <dbReference type="NCBI Taxonomy" id="88036"/>
    <lineage>
        <taxon>Eukaryota</taxon>
        <taxon>Viridiplantae</taxon>
        <taxon>Streptophyta</taxon>
        <taxon>Embryophyta</taxon>
        <taxon>Tracheophyta</taxon>
        <taxon>Lycopodiopsida</taxon>
        <taxon>Selaginellales</taxon>
        <taxon>Selaginellaceae</taxon>
        <taxon>Selaginella</taxon>
    </lineage>
</organism>
<evidence type="ECO:0000313" key="3">
    <source>
        <dbReference type="Proteomes" id="UP000001514"/>
    </source>
</evidence>
<keyword evidence="3" id="KW-1185">Reference proteome</keyword>
<dbReference type="PANTHER" id="PTHR12375">
    <property type="entry name" value="RNA-BINDING PROTEIN LUC7-RELATED"/>
    <property type="match status" value="1"/>
</dbReference>
<dbReference type="Gramene" id="EFJ24580">
    <property type="protein sequence ID" value="EFJ24580"/>
    <property type="gene ID" value="SELMODRAFT_149618"/>
</dbReference>
<dbReference type="Pfam" id="PF03194">
    <property type="entry name" value="LUC7"/>
    <property type="match status" value="1"/>
</dbReference>
<dbReference type="FunCoup" id="D8RSX6">
    <property type="interactions" value="4148"/>
</dbReference>
<evidence type="ECO:0000313" key="2">
    <source>
        <dbReference type="EMBL" id="EFJ24580.1"/>
    </source>
</evidence>
<dbReference type="eggNOG" id="KOG0796">
    <property type="taxonomic scope" value="Eukaryota"/>
</dbReference>
<reference evidence="2 3" key="1">
    <citation type="journal article" date="2011" name="Science">
        <title>The Selaginella genome identifies genetic changes associated with the evolution of vascular plants.</title>
        <authorList>
            <person name="Banks J.A."/>
            <person name="Nishiyama T."/>
            <person name="Hasebe M."/>
            <person name="Bowman J.L."/>
            <person name="Gribskov M."/>
            <person name="dePamphilis C."/>
            <person name="Albert V.A."/>
            <person name="Aono N."/>
            <person name="Aoyama T."/>
            <person name="Ambrose B.A."/>
            <person name="Ashton N.W."/>
            <person name="Axtell M.J."/>
            <person name="Barker E."/>
            <person name="Barker M.S."/>
            <person name="Bennetzen J.L."/>
            <person name="Bonawitz N.D."/>
            <person name="Chapple C."/>
            <person name="Cheng C."/>
            <person name="Correa L.G."/>
            <person name="Dacre M."/>
            <person name="DeBarry J."/>
            <person name="Dreyer I."/>
            <person name="Elias M."/>
            <person name="Engstrom E.M."/>
            <person name="Estelle M."/>
            <person name="Feng L."/>
            <person name="Finet C."/>
            <person name="Floyd S.K."/>
            <person name="Frommer W.B."/>
            <person name="Fujita T."/>
            <person name="Gramzow L."/>
            <person name="Gutensohn M."/>
            <person name="Harholt J."/>
            <person name="Hattori M."/>
            <person name="Heyl A."/>
            <person name="Hirai T."/>
            <person name="Hiwatashi Y."/>
            <person name="Ishikawa M."/>
            <person name="Iwata M."/>
            <person name="Karol K.G."/>
            <person name="Koehler B."/>
            <person name="Kolukisaoglu U."/>
            <person name="Kubo M."/>
            <person name="Kurata T."/>
            <person name="Lalonde S."/>
            <person name="Li K."/>
            <person name="Li Y."/>
            <person name="Litt A."/>
            <person name="Lyons E."/>
            <person name="Manning G."/>
            <person name="Maruyama T."/>
            <person name="Michael T.P."/>
            <person name="Mikami K."/>
            <person name="Miyazaki S."/>
            <person name="Morinaga S."/>
            <person name="Murata T."/>
            <person name="Mueller-Roeber B."/>
            <person name="Nelson D.R."/>
            <person name="Obara M."/>
            <person name="Oguri Y."/>
            <person name="Olmstead R.G."/>
            <person name="Onodera N."/>
            <person name="Petersen B.L."/>
            <person name="Pils B."/>
            <person name="Prigge M."/>
            <person name="Rensing S.A."/>
            <person name="Riano-Pachon D.M."/>
            <person name="Roberts A.W."/>
            <person name="Sato Y."/>
            <person name="Scheller H.V."/>
            <person name="Schulz B."/>
            <person name="Schulz C."/>
            <person name="Shakirov E.V."/>
            <person name="Shibagaki N."/>
            <person name="Shinohara N."/>
            <person name="Shippen D.E."/>
            <person name="Soerensen I."/>
            <person name="Sotooka R."/>
            <person name="Sugimoto N."/>
            <person name="Sugita M."/>
            <person name="Sumikawa N."/>
            <person name="Tanurdzic M."/>
            <person name="Theissen G."/>
            <person name="Ulvskov P."/>
            <person name="Wakazuki S."/>
            <person name="Weng J.K."/>
            <person name="Willats W.W."/>
            <person name="Wipf D."/>
            <person name="Wolf P.G."/>
            <person name="Yang L."/>
            <person name="Zimmer A.D."/>
            <person name="Zhu Q."/>
            <person name="Mitros T."/>
            <person name="Hellsten U."/>
            <person name="Loque D."/>
            <person name="Otillar R."/>
            <person name="Salamov A."/>
            <person name="Schmutz J."/>
            <person name="Shapiro H."/>
            <person name="Lindquist E."/>
            <person name="Lucas S."/>
            <person name="Rokhsar D."/>
            <person name="Grigoriev I.V."/>
        </authorList>
    </citation>
    <scope>NUCLEOTIDE SEQUENCE [LARGE SCALE GENOMIC DNA]</scope>
</reference>